<reference evidence="4" key="1">
    <citation type="submission" date="2016-10" db="EMBL/GenBank/DDBJ databases">
        <authorList>
            <person name="Varghese N."/>
            <person name="Submissions S."/>
        </authorList>
    </citation>
    <scope>NUCLEOTIDE SEQUENCE [LARGE SCALE GENOMIC DNA]</scope>
    <source>
        <strain evidence="4">DSM 3669</strain>
    </source>
</reference>
<dbReference type="InterPro" id="IPR014226">
    <property type="entry name" value="Spore_IM_YlbJ"/>
</dbReference>
<keyword evidence="1" id="KW-1133">Transmembrane helix</keyword>
<dbReference type="STRING" id="39060.SAMN05660706_106133"/>
<feature type="transmembrane region" description="Helical" evidence="1">
    <location>
        <begin position="159"/>
        <end position="179"/>
    </location>
</feature>
<feature type="transmembrane region" description="Helical" evidence="1">
    <location>
        <begin position="259"/>
        <end position="282"/>
    </location>
</feature>
<evidence type="ECO:0000313" key="4">
    <source>
        <dbReference type="Proteomes" id="UP000199584"/>
    </source>
</evidence>
<evidence type="ECO:0000259" key="2">
    <source>
        <dbReference type="Pfam" id="PF07670"/>
    </source>
</evidence>
<evidence type="ECO:0000256" key="1">
    <source>
        <dbReference type="SAM" id="Phobius"/>
    </source>
</evidence>
<dbReference type="Proteomes" id="UP000199584">
    <property type="component" value="Unassembled WGS sequence"/>
</dbReference>
<dbReference type="NCBIfam" id="TIGR02871">
    <property type="entry name" value="spore_ylbJ"/>
    <property type="match status" value="1"/>
</dbReference>
<feature type="domain" description="Nucleoside transporter/FeoB GTPase Gate" evidence="2">
    <location>
        <begin position="54"/>
        <end position="152"/>
    </location>
</feature>
<feature type="transmembrane region" description="Helical" evidence="1">
    <location>
        <begin position="333"/>
        <end position="354"/>
    </location>
</feature>
<keyword evidence="4" id="KW-1185">Reference proteome</keyword>
<feature type="transmembrane region" description="Helical" evidence="1">
    <location>
        <begin position="89"/>
        <end position="111"/>
    </location>
</feature>
<feature type="transmembrane region" description="Helical" evidence="1">
    <location>
        <begin position="16"/>
        <end position="34"/>
    </location>
</feature>
<accession>A0A1I6D7S4</accession>
<proteinExistence type="predicted"/>
<keyword evidence="1" id="KW-0812">Transmembrane</keyword>
<protein>
    <submittedName>
        <fullName evidence="3">Sporulation integral membrane protein YlbJ</fullName>
    </submittedName>
</protein>
<feature type="transmembrane region" description="Helical" evidence="1">
    <location>
        <begin position="54"/>
        <end position="77"/>
    </location>
</feature>
<dbReference type="EMBL" id="FOYM01000006">
    <property type="protein sequence ID" value="SFR01392.1"/>
    <property type="molecule type" value="Genomic_DNA"/>
</dbReference>
<organism evidence="3 4">
    <name type="scientific">Desulfoscipio geothermicus DSM 3669</name>
    <dbReference type="NCBI Taxonomy" id="1121426"/>
    <lineage>
        <taxon>Bacteria</taxon>
        <taxon>Bacillati</taxon>
        <taxon>Bacillota</taxon>
        <taxon>Clostridia</taxon>
        <taxon>Eubacteriales</taxon>
        <taxon>Desulfallaceae</taxon>
        <taxon>Desulfoscipio</taxon>
    </lineage>
</organism>
<feature type="transmembrane region" description="Helical" evidence="1">
    <location>
        <begin position="230"/>
        <end position="247"/>
    </location>
</feature>
<feature type="domain" description="Nucleoside transporter/FeoB GTPase Gate" evidence="2">
    <location>
        <begin position="230"/>
        <end position="321"/>
    </location>
</feature>
<dbReference type="AlphaFoldDB" id="A0A1I6D7S4"/>
<dbReference type="InterPro" id="IPR011642">
    <property type="entry name" value="Gate_dom"/>
</dbReference>
<feature type="transmembrane region" description="Helical" evidence="1">
    <location>
        <begin position="302"/>
        <end position="321"/>
    </location>
</feature>
<evidence type="ECO:0000313" key="3">
    <source>
        <dbReference type="EMBL" id="SFR01392.1"/>
    </source>
</evidence>
<sequence>MPSRFSNKINVRKNDLPGLFWTVTALLFVAAMVYQPKTVFQGATTGLKTWWEIVFPALLPFFIASEVLMKLGLVRFIGVLLEPVMRPLFNVPGAGGFVMVIGFTSGFPIGSMVTAQLRQQGLCTRVEAERLMSFTNNSSPLFMLTAVAVGMFSRPELGIVIAGSHYLANIILGLALRFYGRNDPPSPPVNGTAAWSVKQAFIALLQHQREKRQPLGKLLGEAVTTSINKLINIGGFIILFAVIIKLFTEAGIISRMALVLGTVLAPLGFPPDILTALASGFFEMTIGTRIASEAAATQLQKLMAVGIILGWSGLSIHAQVASMISGTDIRMKLFIMTRLAHALLATGLTCLLYRPESATGSPALPALAPVMLAAYSMVPVILGSLAVMIGLLLALIVTAQASRFIFAFFQIFFRKSWF</sequence>
<gene>
    <name evidence="3" type="ORF">SAMN05660706_106133</name>
</gene>
<keyword evidence="1" id="KW-0472">Membrane</keyword>
<dbReference type="Pfam" id="PF07670">
    <property type="entry name" value="Gate"/>
    <property type="match status" value="2"/>
</dbReference>
<name>A0A1I6D7S4_9FIRM</name>